<evidence type="ECO:0000313" key="2">
    <source>
        <dbReference type="EMBL" id="GKV12632.1"/>
    </source>
</evidence>
<gene>
    <name evidence="2" type="ORF">SLEP1_g23754</name>
</gene>
<organism evidence="2 3">
    <name type="scientific">Rubroshorea leprosula</name>
    <dbReference type="NCBI Taxonomy" id="152421"/>
    <lineage>
        <taxon>Eukaryota</taxon>
        <taxon>Viridiplantae</taxon>
        <taxon>Streptophyta</taxon>
        <taxon>Embryophyta</taxon>
        <taxon>Tracheophyta</taxon>
        <taxon>Spermatophyta</taxon>
        <taxon>Magnoliopsida</taxon>
        <taxon>eudicotyledons</taxon>
        <taxon>Gunneridae</taxon>
        <taxon>Pentapetalae</taxon>
        <taxon>rosids</taxon>
        <taxon>malvids</taxon>
        <taxon>Malvales</taxon>
        <taxon>Dipterocarpaceae</taxon>
        <taxon>Rubroshorea</taxon>
    </lineage>
</organism>
<comment type="caution">
    <text evidence="2">The sequence shown here is derived from an EMBL/GenBank/DDBJ whole genome shotgun (WGS) entry which is preliminary data.</text>
</comment>
<accession>A0AAV5JM51</accession>
<dbReference type="SUPFAM" id="SSF52058">
    <property type="entry name" value="L domain-like"/>
    <property type="match status" value="1"/>
</dbReference>
<keyword evidence="3" id="KW-1185">Reference proteome</keyword>
<dbReference type="Pfam" id="PF25019">
    <property type="entry name" value="LRR_R13L1-DRL21"/>
    <property type="match status" value="1"/>
</dbReference>
<dbReference type="Proteomes" id="UP001054252">
    <property type="component" value="Unassembled WGS sequence"/>
</dbReference>
<name>A0AAV5JM51_9ROSI</name>
<dbReference type="InterPro" id="IPR032675">
    <property type="entry name" value="LRR_dom_sf"/>
</dbReference>
<dbReference type="PANTHER" id="PTHR47186">
    <property type="entry name" value="LEUCINE-RICH REPEAT-CONTAINING PROTEIN 57"/>
    <property type="match status" value="1"/>
</dbReference>
<evidence type="ECO:0000259" key="1">
    <source>
        <dbReference type="Pfam" id="PF25019"/>
    </source>
</evidence>
<dbReference type="PANTHER" id="PTHR47186:SF41">
    <property type="entry name" value="OS12G0131701 PROTEIN"/>
    <property type="match status" value="1"/>
</dbReference>
<proteinExistence type="predicted"/>
<feature type="domain" description="R13L1/DRL21-like LRR repeat region" evidence="1">
    <location>
        <begin position="2"/>
        <end position="95"/>
    </location>
</feature>
<dbReference type="InterPro" id="IPR056789">
    <property type="entry name" value="LRR_R13L1-DRL21"/>
</dbReference>
<dbReference type="Gene3D" id="3.80.10.10">
    <property type="entry name" value="Ribonuclease Inhibitor"/>
    <property type="match status" value="1"/>
</dbReference>
<evidence type="ECO:0000313" key="3">
    <source>
        <dbReference type="Proteomes" id="UP001054252"/>
    </source>
</evidence>
<reference evidence="2 3" key="1">
    <citation type="journal article" date="2021" name="Commun. Biol.">
        <title>The genome of Shorea leprosula (Dipterocarpaceae) highlights the ecological relevance of drought in aseasonal tropical rainforests.</title>
        <authorList>
            <person name="Ng K.K.S."/>
            <person name="Kobayashi M.J."/>
            <person name="Fawcett J.A."/>
            <person name="Hatakeyama M."/>
            <person name="Paape T."/>
            <person name="Ng C.H."/>
            <person name="Ang C.C."/>
            <person name="Tnah L.H."/>
            <person name="Lee C.T."/>
            <person name="Nishiyama T."/>
            <person name="Sese J."/>
            <person name="O'Brien M.J."/>
            <person name="Copetti D."/>
            <person name="Mohd Noor M.I."/>
            <person name="Ong R.C."/>
            <person name="Putra M."/>
            <person name="Sireger I.Z."/>
            <person name="Indrioko S."/>
            <person name="Kosugi Y."/>
            <person name="Izuno A."/>
            <person name="Isagi Y."/>
            <person name="Lee S.L."/>
            <person name="Shimizu K.K."/>
        </authorList>
    </citation>
    <scope>NUCLEOTIDE SEQUENCE [LARGE SCALE GENOMIC DNA]</scope>
    <source>
        <strain evidence="2">214</strain>
    </source>
</reference>
<sequence length="206" mass="23397">MDKHGIDGLYLKWDSEFLDHQKEEGEMHVLDMLKPNKNLKELAISFYGGKRFPSWLGDPSFTNIVHMSLSNCSKSMSLPSLGGLPSLKKLFIRGMNGVKKVGLEFYGDGLPSTERFLSLEILWFQNMLEWEHWSSTHKGDEDLADEFPSLHELLIQNCPKLTGGLPRCLPSLVKLIISRCPKLEGSLVRLPSLCELHIEDCNKEQL</sequence>
<dbReference type="AlphaFoldDB" id="A0AAV5JM51"/>
<dbReference type="EMBL" id="BPVZ01000037">
    <property type="protein sequence ID" value="GKV12632.1"/>
    <property type="molecule type" value="Genomic_DNA"/>
</dbReference>
<protein>
    <recommendedName>
        <fullName evidence="1">R13L1/DRL21-like LRR repeat region domain-containing protein</fullName>
    </recommendedName>
</protein>